<dbReference type="InterPro" id="IPR037185">
    <property type="entry name" value="EmrE-like"/>
</dbReference>
<feature type="transmembrane region" description="Helical" evidence="6">
    <location>
        <begin position="192"/>
        <end position="212"/>
    </location>
</feature>
<keyword evidence="4 6" id="KW-1133">Transmembrane helix</keyword>
<feature type="transmembrane region" description="Helical" evidence="6">
    <location>
        <begin position="224"/>
        <end position="243"/>
    </location>
</feature>
<feature type="transmembrane region" description="Helical" evidence="6">
    <location>
        <begin position="72"/>
        <end position="91"/>
    </location>
</feature>
<name>A0ABV0FVX1_9BURK</name>
<comment type="similarity">
    <text evidence="2">Belongs to the EamA transporter family.</text>
</comment>
<evidence type="ECO:0000256" key="3">
    <source>
        <dbReference type="ARBA" id="ARBA00022692"/>
    </source>
</evidence>
<evidence type="ECO:0000313" key="8">
    <source>
        <dbReference type="EMBL" id="MEO3690068.1"/>
    </source>
</evidence>
<dbReference type="PANTHER" id="PTHR32322">
    <property type="entry name" value="INNER MEMBRANE TRANSPORTER"/>
    <property type="match status" value="1"/>
</dbReference>
<dbReference type="Pfam" id="PF00892">
    <property type="entry name" value="EamA"/>
    <property type="match status" value="2"/>
</dbReference>
<feature type="transmembrane region" description="Helical" evidence="6">
    <location>
        <begin position="158"/>
        <end position="180"/>
    </location>
</feature>
<comment type="subcellular location">
    <subcellularLocation>
        <location evidence="1">Membrane</location>
        <topology evidence="1">Multi-pass membrane protein</topology>
    </subcellularLocation>
</comment>
<organism evidence="8 9">
    <name type="scientific">Roseateles paludis</name>
    <dbReference type="NCBI Taxonomy" id="3145238"/>
    <lineage>
        <taxon>Bacteria</taxon>
        <taxon>Pseudomonadati</taxon>
        <taxon>Pseudomonadota</taxon>
        <taxon>Betaproteobacteria</taxon>
        <taxon>Burkholderiales</taxon>
        <taxon>Sphaerotilaceae</taxon>
        <taxon>Roseateles</taxon>
    </lineage>
</organism>
<feature type="transmembrane region" description="Helical" evidence="6">
    <location>
        <begin position="12"/>
        <end position="34"/>
    </location>
</feature>
<sequence length="300" mass="31750">MPQTEGLARLPTALLFAVPVLIWASTWHVILYQIGSPVPALASLAWRFALAAALLAVLAWRAGQTLRAPRTAHAWLLATGLVHYAGDYWSIYEAERYIPTGLVAVLFCLAVFFNALGVWLLKGQRPTRRFLLASSGAVLGVALVFWPEIAATGARPHAALGLGLGLVGVITSTVGSFFTLHLMAQGLPLLSVLAWSMGYGALWLLGLALCLHPGAPLVDLRPSYLAALLYLSVFGSVVSFAFYFRLAERTGPAKAALTGVAVPVIALGISALFEGWQATPLALLGIGLALVSLFVATRPA</sequence>
<gene>
    <name evidence="8" type="ORF">ABDJ85_01220</name>
</gene>
<keyword evidence="3 6" id="KW-0812">Transmembrane</keyword>
<protein>
    <submittedName>
        <fullName evidence="8">DMT family transporter</fullName>
    </submittedName>
</protein>
<dbReference type="RefSeq" id="WP_347702903.1">
    <property type="nucleotide sequence ID" value="NZ_JBDPZD010000001.1"/>
</dbReference>
<evidence type="ECO:0000256" key="6">
    <source>
        <dbReference type="SAM" id="Phobius"/>
    </source>
</evidence>
<dbReference type="PANTHER" id="PTHR32322:SF2">
    <property type="entry name" value="EAMA DOMAIN-CONTAINING PROTEIN"/>
    <property type="match status" value="1"/>
</dbReference>
<feature type="domain" description="EamA" evidence="7">
    <location>
        <begin position="160"/>
        <end position="296"/>
    </location>
</feature>
<feature type="transmembrane region" description="Helical" evidence="6">
    <location>
        <begin position="279"/>
        <end position="297"/>
    </location>
</feature>
<comment type="caution">
    <text evidence="8">The sequence shown here is derived from an EMBL/GenBank/DDBJ whole genome shotgun (WGS) entry which is preliminary data.</text>
</comment>
<proteinExistence type="inferred from homology"/>
<feature type="transmembrane region" description="Helical" evidence="6">
    <location>
        <begin position="130"/>
        <end position="146"/>
    </location>
</feature>
<evidence type="ECO:0000256" key="5">
    <source>
        <dbReference type="ARBA" id="ARBA00023136"/>
    </source>
</evidence>
<dbReference type="Proteomes" id="UP001495147">
    <property type="component" value="Unassembled WGS sequence"/>
</dbReference>
<dbReference type="InterPro" id="IPR000620">
    <property type="entry name" value="EamA_dom"/>
</dbReference>
<evidence type="ECO:0000256" key="4">
    <source>
        <dbReference type="ARBA" id="ARBA00022989"/>
    </source>
</evidence>
<keyword evidence="5 6" id="KW-0472">Membrane</keyword>
<reference evidence="8 9" key="1">
    <citation type="submission" date="2024-05" db="EMBL/GenBank/DDBJ databases">
        <title>Roseateles sp. DJS-2-20 16S ribosomal RNA gene Genome sequencing and assembly.</title>
        <authorList>
            <person name="Woo H."/>
        </authorList>
    </citation>
    <scope>NUCLEOTIDE SEQUENCE [LARGE SCALE GENOMIC DNA]</scope>
    <source>
        <strain evidence="8 9">DJS-2-20</strain>
    </source>
</reference>
<feature type="transmembrane region" description="Helical" evidence="6">
    <location>
        <begin position="97"/>
        <end position="121"/>
    </location>
</feature>
<evidence type="ECO:0000313" key="9">
    <source>
        <dbReference type="Proteomes" id="UP001495147"/>
    </source>
</evidence>
<evidence type="ECO:0000256" key="2">
    <source>
        <dbReference type="ARBA" id="ARBA00007362"/>
    </source>
</evidence>
<feature type="transmembrane region" description="Helical" evidence="6">
    <location>
        <begin position="40"/>
        <end position="60"/>
    </location>
</feature>
<dbReference type="SUPFAM" id="SSF103481">
    <property type="entry name" value="Multidrug resistance efflux transporter EmrE"/>
    <property type="match status" value="2"/>
</dbReference>
<accession>A0ABV0FVX1</accession>
<evidence type="ECO:0000256" key="1">
    <source>
        <dbReference type="ARBA" id="ARBA00004141"/>
    </source>
</evidence>
<keyword evidence="9" id="KW-1185">Reference proteome</keyword>
<feature type="domain" description="EamA" evidence="7">
    <location>
        <begin position="12"/>
        <end position="145"/>
    </location>
</feature>
<dbReference type="EMBL" id="JBDPZD010000001">
    <property type="protein sequence ID" value="MEO3690068.1"/>
    <property type="molecule type" value="Genomic_DNA"/>
</dbReference>
<evidence type="ECO:0000259" key="7">
    <source>
        <dbReference type="Pfam" id="PF00892"/>
    </source>
</evidence>
<dbReference type="InterPro" id="IPR050638">
    <property type="entry name" value="AA-Vitamin_Transporters"/>
</dbReference>
<feature type="transmembrane region" description="Helical" evidence="6">
    <location>
        <begin position="255"/>
        <end position="273"/>
    </location>
</feature>